<evidence type="ECO:0000259" key="2">
    <source>
        <dbReference type="Pfam" id="PF04892"/>
    </source>
</evidence>
<feature type="transmembrane region" description="Helical" evidence="1">
    <location>
        <begin position="55"/>
        <end position="72"/>
    </location>
</feature>
<evidence type="ECO:0000256" key="1">
    <source>
        <dbReference type="SAM" id="Phobius"/>
    </source>
</evidence>
<keyword evidence="1" id="KW-1133">Transmembrane helix</keyword>
<sequence>MVHEYYYVLFFPFALRSLVPGARIYKIIVLAIFSSISIELMQYVLDVGLADINDVIANSIGGVLVSMVISVFDKFRKRQPIKLT</sequence>
<gene>
    <name evidence="3" type="ORF">FSB73_21790</name>
</gene>
<keyword evidence="1" id="KW-0472">Membrane</keyword>
<reference evidence="3 4" key="1">
    <citation type="journal article" date="2017" name="Int. J. Syst. Evol. Microbiol.">
        <title>Arachidicoccus ginsenosidivorans sp. nov., with ginsenoside-converting activity isolated from ginseng cultivating soil.</title>
        <authorList>
            <person name="Siddiqi M.Z."/>
            <person name="Aslam Z."/>
            <person name="Im W.T."/>
        </authorList>
    </citation>
    <scope>NUCLEOTIDE SEQUENCE [LARGE SCALE GENOMIC DNA]</scope>
    <source>
        <strain evidence="3 4">Gsoil 809</strain>
    </source>
</reference>
<keyword evidence="4" id="KW-1185">Reference proteome</keyword>
<feature type="transmembrane region" description="Helical" evidence="1">
    <location>
        <begin position="24"/>
        <end position="43"/>
    </location>
</feature>
<keyword evidence="1" id="KW-0812">Transmembrane</keyword>
<dbReference type="Pfam" id="PF04892">
    <property type="entry name" value="VanZ"/>
    <property type="match status" value="1"/>
</dbReference>
<evidence type="ECO:0000313" key="4">
    <source>
        <dbReference type="Proteomes" id="UP000321291"/>
    </source>
</evidence>
<feature type="domain" description="VanZ-like" evidence="2">
    <location>
        <begin position="8"/>
        <end position="72"/>
    </location>
</feature>
<dbReference type="Proteomes" id="UP000321291">
    <property type="component" value="Chromosome"/>
</dbReference>
<accession>A0A5B8VS11</accession>
<dbReference type="KEGG" id="agi:FSB73_21790"/>
<protein>
    <submittedName>
        <fullName evidence="3">VanZ family protein</fullName>
    </submittedName>
</protein>
<evidence type="ECO:0000313" key="3">
    <source>
        <dbReference type="EMBL" id="QEC73901.1"/>
    </source>
</evidence>
<dbReference type="EMBL" id="CP042434">
    <property type="protein sequence ID" value="QEC73901.1"/>
    <property type="molecule type" value="Genomic_DNA"/>
</dbReference>
<dbReference type="InterPro" id="IPR006976">
    <property type="entry name" value="VanZ-like"/>
</dbReference>
<organism evidence="3 4">
    <name type="scientific">Arachidicoccus ginsenosidivorans</name>
    <dbReference type="NCBI Taxonomy" id="496057"/>
    <lineage>
        <taxon>Bacteria</taxon>
        <taxon>Pseudomonadati</taxon>
        <taxon>Bacteroidota</taxon>
        <taxon>Chitinophagia</taxon>
        <taxon>Chitinophagales</taxon>
        <taxon>Chitinophagaceae</taxon>
        <taxon>Arachidicoccus</taxon>
    </lineage>
</organism>
<dbReference type="AlphaFoldDB" id="A0A5B8VS11"/>
<name>A0A5B8VS11_9BACT</name>
<proteinExistence type="predicted"/>